<sequence>MASETGSFQAPAAATVATPAETETAEKPVTLSPSETSRPGPDGQTAATASPATTAPAPAPAPQGPANLAELMEITNCTHQAAMQALQSCDGNLARACDKILSAREATRQVLSQRGGPGAGGLPNVAGTGWGVQPLAAMAGTFGRSTSGTSAPGEAAPLPTLAPQVLGPLGLKD</sequence>
<evidence type="ECO:0000313" key="3">
    <source>
        <dbReference type="Proteomes" id="UP000604046"/>
    </source>
</evidence>
<dbReference type="EMBL" id="CAJNDS010002680">
    <property type="protein sequence ID" value="CAE7563831.1"/>
    <property type="molecule type" value="Genomic_DNA"/>
</dbReference>
<name>A0A812UG17_9DINO</name>
<gene>
    <name evidence="2" type="ORF">SNAT2548_LOCUS31888</name>
</gene>
<feature type="compositionally biased region" description="Low complexity" evidence="1">
    <location>
        <begin position="10"/>
        <end position="30"/>
    </location>
</feature>
<comment type="caution">
    <text evidence="2">The sequence shown here is derived from an EMBL/GenBank/DDBJ whole genome shotgun (WGS) entry which is preliminary data.</text>
</comment>
<dbReference type="SUPFAM" id="SSF46934">
    <property type="entry name" value="UBA-like"/>
    <property type="match status" value="1"/>
</dbReference>
<feature type="region of interest" description="Disordered" evidence="1">
    <location>
        <begin position="141"/>
        <end position="173"/>
    </location>
</feature>
<organism evidence="2 3">
    <name type="scientific">Symbiodinium natans</name>
    <dbReference type="NCBI Taxonomy" id="878477"/>
    <lineage>
        <taxon>Eukaryota</taxon>
        <taxon>Sar</taxon>
        <taxon>Alveolata</taxon>
        <taxon>Dinophyceae</taxon>
        <taxon>Suessiales</taxon>
        <taxon>Symbiodiniaceae</taxon>
        <taxon>Symbiodinium</taxon>
    </lineage>
</organism>
<evidence type="ECO:0000256" key="1">
    <source>
        <dbReference type="SAM" id="MobiDB-lite"/>
    </source>
</evidence>
<feature type="compositionally biased region" description="Low complexity" evidence="1">
    <location>
        <begin position="45"/>
        <end position="56"/>
    </location>
</feature>
<dbReference type="Pfam" id="PF14555">
    <property type="entry name" value="UBA_4"/>
    <property type="match status" value="1"/>
</dbReference>
<dbReference type="Gene3D" id="1.10.8.10">
    <property type="entry name" value="DNA helicase RuvA subunit, C-terminal domain"/>
    <property type="match status" value="1"/>
</dbReference>
<keyword evidence="3" id="KW-1185">Reference proteome</keyword>
<evidence type="ECO:0008006" key="4">
    <source>
        <dbReference type="Google" id="ProtNLM"/>
    </source>
</evidence>
<reference evidence="2" key="1">
    <citation type="submission" date="2021-02" db="EMBL/GenBank/DDBJ databases">
        <authorList>
            <person name="Dougan E. K."/>
            <person name="Rhodes N."/>
            <person name="Thang M."/>
            <person name="Chan C."/>
        </authorList>
    </citation>
    <scope>NUCLEOTIDE SEQUENCE</scope>
</reference>
<evidence type="ECO:0000313" key="2">
    <source>
        <dbReference type="EMBL" id="CAE7563831.1"/>
    </source>
</evidence>
<dbReference type="InterPro" id="IPR009060">
    <property type="entry name" value="UBA-like_sf"/>
</dbReference>
<protein>
    <recommendedName>
        <fullName evidence="4">UBA domain-containing protein</fullName>
    </recommendedName>
</protein>
<accession>A0A812UG17</accession>
<proteinExistence type="predicted"/>
<dbReference type="Proteomes" id="UP000604046">
    <property type="component" value="Unassembled WGS sequence"/>
</dbReference>
<feature type="region of interest" description="Disordered" evidence="1">
    <location>
        <begin position="1"/>
        <end position="67"/>
    </location>
</feature>
<dbReference type="AlphaFoldDB" id="A0A812UG17"/>